<evidence type="ECO:0000313" key="11">
    <source>
        <dbReference type="EMBL" id="KIP06512.1"/>
    </source>
</evidence>
<evidence type="ECO:0000256" key="3">
    <source>
        <dbReference type="ARBA" id="ARBA00012054"/>
    </source>
</evidence>
<comment type="similarity">
    <text evidence="2 9">Belongs to the gluconokinase GntK/GntV family.</text>
</comment>
<dbReference type="OrthoDB" id="275177at2759"/>
<reference evidence="11 12" key="1">
    <citation type="journal article" date="2014" name="PLoS Genet.">
        <title>Analysis of the Phlebiopsis gigantea genome, transcriptome and secretome provides insight into its pioneer colonization strategies of wood.</title>
        <authorList>
            <person name="Hori C."/>
            <person name="Ishida T."/>
            <person name="Igarashi K."/>
            <person name="Samejima M."/>
            <person name="Suzuki H."/>
            <person name="Master E."/>
            <person name="Ferreira P."/>
            <person name="Ruiz-Duenas F.J."/>
            <person name="Held B."/>
            <person name="Canessa P."/>
            <person name="Larrondo L.F."/>
            <person name="Schmoll M."/>
            <person name="Druzhinina I.S."/>
            <person name="Kubicek C.P."/>
            <person name="Gaskell J.A."/>
            <person name="Kersten P."/>
            <person name="St John F."/>
            <person name="Glasner J."/>
            <person name="Sabat G."/>
            <person name="Splinter BonDurant S."/>
            <person name="Syed K."/>
            <person name="Yadav J."/>
            <person name="Mgbeahuruike A.C."/>
            <person name="Kovalchuk A."/>
            <person name="Asiegbu F.O."/>
            <person name="Lackner G."/>
            <person name="Hoffmeister D."/>
            <person name="Rencoret J."/>
            <person name="Gutierrez A."/>
            <person name="Sun H."/>
            <person name="Lindquist E."/>
            <person name="Barry K."/>
            <person name="Riley R."/>
            <person name="Grigoriev I.V."/>
            <person name="Henrissat B."/>
            <person name="Kues U."/>
            <person name="Berka R.M."/>
            <person name="Martinez A.T."/>
            <person name="Covert S.F."/>
            <person name="Blanchette R.A."/>
            <person name="Cullen D."/>
        </authorList>
    </citation>
    <scope>NUCLEOTIDE SEQUENCE [LARGE SCALE GENOMIC DNA]</scope>
    <source>
        <strain evidence="11 12">11061_1 CR5-6</strain>
    </source>
</reference>
<dbReference type="InterPro" id="IPR006001">
    <property type="entry name" value="Therm_gnt_kin"/>
</dbReference>
<dbReference type="NCBIfam" id="TIGR01313">
    <property type="entry name" value="therm_gnt_kin"/>
    <property type="match status" value="1"/>
</dbReference>
<dbReference type="Proteomes" id="UP000053257">
    <property type="component" value="Unassembled WGS sequence"/>
</dbReference>
<dbReference type="PANTHER" id="PTHR43442">
    <property type="entry name" value="GLUCONOKINASE-RELATED"/>
    <property type="match status" value="1"/>
</dbReference>
<dbReference type="AlphaFoldDB" id="A0A0C3S710"/>
<dbReference type="GO" id="GO:0046316">
    <property type="term" value="F:gluconokinase activity"/>
    <property type="evidence" value="ECO:0007669"/>
    <property type="project" value="UniProtKB-EC"/>
</dbReference>
<dbReference type="Gene3D" id="3.40.50.300">
    <property type="entry name" value="P-loop containing nucleotide triphosphate hydrolases"/>
    <property type="match status" value="1"/>
</dbReference>
<evidence type="ECO:0000256" key="4">
    <source>
        <dbReference type="ARBA" id="ARBA00022679"/>
    </source>
</evidence>
<dbReference type="STRING" id="745531.A0A0C3S710"/>
<keyword evidence="4 9" id="KW-0808">Transferase</keyword>
<dbReference type="EC" id="2.7.1.12" evidence="3 9"/>
<evidence type="ECO:0000313" key="12">
    <source>
        <dbReference type="Proteomes" id="UP000053257"/>
    </source>
</evidence>
<proteinExistence type="inferred from homology"/>
<dbReference type="GO" id="GO:0005524">
    <property type="term" value="F:ATP binding"/>
    <property type="evidence" value="ECO:0007669"/>
    <property type="project" value="UniProtKB-KW"/>
</dbReference>
<evidence type="ECO:0000256" key="8">
    <source>
        <dbReference type="ARBA" id="ARBA00048090"/>
    </source>
</evidence>
<keyword evidence="7 9" id="KW-0067">ATP-binding</keyword>
<dbReference type="CDD" id="cd02021">
    <property type="entry name" value="GntK"/>
    <property type="match status" value="1"/>
</dbReference>
<feature type="region of interest" description="Disordered" evidence="10">
    <location>
        <begin position="216"/>
        <end position="237"/>
    </location>
</feature>
<dbReference type="Pfam" id="PF13671">
    <property type="entry name" value="AAA_33"/>
    <property type="match status" value="1"/>
</dbReference>
<dbReference type="GO" id="GO:0005737">
    <property type="term" value="C:cytoplasm"/>
    <property type="evidence" value="ECO:0007669"/>
    <property type="project" value="TreeGrafter"/>
</dbReference>
<evidence type="ECO:0000256" key="5">
    <source>
        <dbReference type="ARBA" id="ARBA00022741"/>
    </source>
</evidence>
<comment type="catalytic activity">
    <reaction evidence="8 9">
        <text>D-gluconate + ATP = 6-phospho-D-gluconate + ADP + H(+)</text>
        <dbReference type="Rhea" id="RHEA:19433"/>
        <dbReference type="ChEBI" id="CHEBI:15378"/>
        <dbReference type="ChEBI" id="CHEBI:18391"/>
        <dbReference type="ChEBI" id="CHEBI:30616"/>
        <dbReference type="ChEBI" id="CHEBI:58759"/>
        <dbReference type="ChEBI" id="CHEBI:456216"/>
        <dbReference type="EC" id="2.7.1.12"/>
    </reaction>
</comment>
<keyword evidence="5 9" id="KW-0547">Nucleotide-binding</keyword>
<evidence type="ECO:0000256" key="9">
    <source>
        <dbReference type="RuleBase" id="RU363066"/>
    </source>
</evidence>
<keyword evidence="12" id="KW-1185">Reference proteome</keyword>
<dbReference type="HOGENOM" id="CLU_077168_2_0_1"/>
<protein>
    <recommendedName>
        <fullName evidence="3 9">Gluconokinase</fullName>
        <ecNumber evidence="3 9">2.7.1.12</ecNumber>
    </recommendedName>
</protein>
<dbReference type="GO" id="GO:0005975">
    <property type="term" value="P:carbohydrate metabolic process"/>
    <property type="evidence" value="ECO:0007669"/>
    <property type="project" value="InterPro"/>
</dbReference>
<keyword evidence="6 9" id="KW-0418">Kinase</keyword>
<dbReference type="EMBL" id="KN840516">
    <property type="protein sequence ID" value="KIP06512.1"/>
    <property type="molecule type" value="Genomic_DNA"/>
</dbReference>
<evidence type="ECO:0000256" key="1">
    <source>
        <dbReference type="ARBA" id="ARBA00004875"/>
    </source>
</evidence>
<accession>A0A0C3S710</accession>
<sequence>MTKENDQPARPRPILVVVMGVASTGKTTLAKALNERIGLPYIEGDDLHPKANIDKMSIGTPLTDADREPWLELIRTTAEHTIAEQQARLPVGARRAGVMVTSSALKRYYRDILRGTYKPRKVPAPFDPPAPEAIATYFVYIKADDSVLRERMAKREGHFFKPKMLDSQLATLESPEGEDGVVVVPLDANTEEQVRIALEGLAELIGDLDIEPVKERKRGEPEEVAIAEEIEVHKPVE</sequence>
<dbReference type="SUPFAM" id="SSF52540">
    <property type="entry name" value="P-loop containing nucleoside triphosphate hydrolases"/>
    <property type="match status" value="1"/>
</dbReference>
<dbReference type="InterPro" id="IPR027417">
    <property type="entry name" value="P-loop_NTPase"/>
</dbReference>
<organism evidence="11 12">
    <name type="scientific">Phlebiopsis gigantea (strain 11061_1 CR5-6)</name>
    <name type="common">White-rot fungus</name>
    <name type="synonym">Peniophora gigantea</name>
    <dbReference type="NCBI Taxonomy" id="745531"/>
    <lineage>
        <taxon>Eukaryota</taxon>
        <taxon>Fungi</taxon>
        <taxon>Dikarya</taxon>
        <taxon>Basidiomycota</taxon>
        <taxon>Agaricomycotina</taxon>
        <taxon>Agaricomycetes</taxon>
        <taxon>Polyporales</taxon>
        <taxon>Phanerochaetaceae</taxon>
        <taxon>Phlebiopsis</taxon>
    </lineage>
</organism>
<dbReference type="UniPathway" id="UPA00792"/>
<evidence type="ECO:0000256" key="7">
    <source>
        <dbReference type="ARBA" id="ARBA00022840"/>
    </source>
</evidence>
<gene>
    <name evidence="11" type="ORF">PHLGIDRAFT_106884</name>
</gene>
<evidence type="ECO:0000256" key="10">
    <source>
        <dbReference type="SAM" id="MobiDB-lite"/>
    </source>
</evidence>
<evidence type="ECO:0000256" key="6">
    <source>
        <dbReference type="ARBA" id="ARBA00022777"/>
    </source>
</evidence>
<comment type="pathway">
    <text evidence="1 9">Carbohydrate acid metabolism; D-gluconate degradation.</text>
</comment>
<evidence type="ECO:0000256" key="2">
    <source>
        <dbReference type="ARBA" id="ARBA00008420"/>
    </source>
</evidence>
<name>A0A0C3S710_PHLG1</name>
<dbReference type="PANTHER" id="PTHR43442:SF3">
    <property type="entry name" value="GLUCONOKINASE-RELATED"/>
    <property type="match status" value="1"/>
</dbReference>